<comment type="caution">
    <text evidence="5">The sequence shown here is derived from an EMBL/GenBank/DDBJ whole genome shotgun (WGS) entry which is preliminary data.</text>
</comment>
<protein>
    <submittedName>
        <fullName evidence="5">Uncharacterized protein</fullName>
    </submittedName>
</protein>
<sequence>MQSIFVRPSTRAVVRHSMYLPRQARSVEFHVRCMSKVSTKFTDVLAFSGPAPERINGRLAMIGFVAALGVELARGDDLLTQLGNGGVPWFIGDDCVIVVGIVDSLV</sequence>
<keyword evidence="3" id="KW-1133">Transmembrane helix</keyword>
<dbReference type="SUPFAM" id="SSF103511">
    <property type="entry name" value="Chlorophyll a-b binding protein"/>
    <property type="match status" value="1"/>
</dbReference>
<dbReference type="EMBL" id="JACGCM010000347">
    <property type="protein sequence ID" value="KAF6173394.1"/>
    <property type="molecule type" value="Genomic_DNA"/>
</dbReference>
<evidence type="ECO:0000256" key="3">
    <source>
        <dbReference type="ARBA" id="ARBA00022989"/>
    </source>
</evidence>
<accession>A0A7J7P2J7</accession>
<dbReference type="Proteomes" id="UP000541444">
    <property type="component" value="Unassembled WGS sequence"/>
</dbReference>
<evidence type="ECO:0000256" key="4">
    <source>
        <dbReference type="ARBA" id="ARBA00023136"/>
    </source>
</evidence>
<keyword evidence="4" id="KW-0472">Membrane</keyword>
<organism evidence="5 6">
    <name type="scientific">Kingdonia uniflora</name>
    <dbReference type="NCBI Taxonomy" id="39325"/>
    <lineage>
        <taxon>Eukaryota</taxon>
        <taxon>Viridiplantae</taxon>
        <taxon>Streptophyta</taxon>
        <taxon>Embryophyta</taxon>
        <taxon>Tracheophyta</taxon>
        <taxon>Spermatophyta</taxon>
        <taxon>Magnoliopsida</taxon>
        <taxon>Ranunculales</taxon>
        <taxon>Circaeasteraceae</taxon>
        <taxon>Kingdonia</taxon>
    </lineage>
</organism>
<evidence type="ECO:0000256" key="1">
    <source>
        <dbReference type="ARBA" id="ARBA00004141"/>
    </source>
</evidence>
<reference evidence="5 6" key="1">
    <citation type="journal article" date="2020" name="IScience">
        <title>Genome Sequencing of the Endangered Kingdonia uniflora (Circaeasteraceae, Ranunculales) Reveals Potential Mechanisms of Evolutionary Specialization.</title>
        <authorList>
            <person name="Sun Y."/>
            <person name="Deng T."/>
            <person name="Zhang A."/>
            <person name="Moore M.J."/>
            <person name="Landis J.B."/>
            <person name="Lin N."/>
            <person name="Zhang H."/>
            <person name="Zhang X."/>
            <person name="Huang J."/>
            <person name="Zhang X."/>
            <person name="Sun H."/>
            <person name="Wang H."/>
        </authorList>
    </citation>
    <scope>NUCLEOTIDE SEQUENCE [LARGE SCALE GENOMIC DNA]</scope>
    <source>
        <strain evidence="5">TB1705</strain>
        <tissue evidence="5">Leaf</tissue>
    </source>
</reference>
<dbReference type="GO" id="GO:0016020">
    <property type="term" value="C:membrane"/>
    <property type="evidence" value="ECO:0007669"/>
    <property type="project" value="UniProtKB-SubCell"/>
</dbReference>
<evidence type="ECO:0000256" key="2">
    <source>
        <dbReference type="ARBA" id="ARBA00022692"/>
    </source>
</evidence>
<comment type="subcellular location">
    <subcellularLocation>
        <location evidence="1">Membrane</location>
        <topology evidence="1">Multi-pass membrane protein</topology>
    </subcellularLocation>
</comment>
<name>A0A7J7P2J7_9MAGN</name>
<proteinExistence type="predicted"/>
<gene>
    <name evidence="5" type="ORF">GIB67_027089</name>
</gene>
<dbReference type="PANTHER" id="PTHR14154">
    <property type="entry name" value="UPF0041 BRAIN PROTEIN 44-RELATED"/>
    <property type="match status" value="1"/>
</dbReference>
<dbReference type="OrthoDB" id="513190at2759"/>
<keyword evidence="6" id="KW-1185">Reference proteome</keyword>
<dbReference type="AlphaFoldDB" id="A0A7J7P2J7"/>
<evidence type="ECO:0000313" key="6">
    <source>
        <dbReference type="Proteomes" id="UP000541444"/>
    </source>
</evidence>
<keyword evidence="2" id="KW-0812">Transmembrane</keyword>
<evidence type="ECO:0000313" key="5">
    <source>
        <dbReference type="EMBL" id="KAF6173394.1"/>
    </source>
</evidence>